<feature type="non-terminal residue" evidence="1">
    <location>
        <position position="1"/>
    </location>
</feature>
<dbReference type="AlphaFoldDB" id="A0A6S7LT46"/>
<keyword evidence="2" id="KW-1185">Reference proteome</keyword>
<gene>
    <name evidence="1" type="ORF">PACLA_8A058246</name>
</gene>
<proteinExistence type="predicted"/>
<organism evidence="1 2">
    <name type="scientific">Paramuricea clavata</name>
    <name type="common">Red gorgonian</name>
    <name type="synonym">Violescent sea-whip</name>
    <dbReference type="NCBI Taxonomy" id="317549"/>
    <lineage>
        <taxon>Eukaryota</taxon>
        <taxon>Metazoa</taxon>
        <taxon>Cnidaria</taxon>
        <taxon>Anthozoa</taxon>
        <taxon>Octocorallia</taxon>
        <taxon>Malacalcyonacea</taxon>
        <taxon>Plexauridae</taxon>
        <taxon>Paramuricea</taxon>
    </lineage>
</organism>
<dbReference type="EMBL" id="CACRXK020032938">
    <property type="protein sequence ID" value="CAB4043702.1"/>
    <property type="molecule type" value="Genomic_DNA"/>
</dbReference>
<evidence type="ECO:0000313" key="2">
    <source>
        <dbReference type="Proteomes" id="UP001152795"/>
    </source>
</evidence>
<reference evidence="1" key="1">
    <citation type="submission" date="2020-04" db="EMBL/GenBank/DDBJ databases">
        <authorList>
            <person name="Alioto T."/>
            <person name="Alioto T."/>
            <person name="Gomez Garrido J."/>
        </authorList>
    </citation>
    <scope>NUCLEOTIDE SEQUENCE</scope>
    <source>
        <strain evidence="1">A484AB</strain>
    </source>
</reference>
<name>A0A6S7LT46_PARCT</name>
<dbReference type="Proteomes" id="UP001152795">
    <property type="component" value="Unassembled WGS sequence"/>
</dbReference>
<feature type="non-terminal residue" evidence="1">
    <location>
        <position position="100"/>
    </location>
</feature>
<protein>
    <submittedName>
        <fullName evidence="1">Uncharacterized protein</fullName>
    </submittedName>
</protein>
<dbReference type="OrthoDB" id="539213at2759"/>
<evidence type="ECO:0000313" key="1">
    <source>
        <dbReference type="EMBL" id="CAB4043702.1"/>
    </source>
</evidence>
<accession>A0A6S7LT46</accession>
<sequence>SCSHDRRESLLTNETLYGKGHSIFYPASQSRKPAILNFLMEEEIARLLVQRELQHSESEKFILGSCLSGSEILLKVMLELDKDLPIGGLKDEEGVTPLMR</sequence>
<comment type="caution">
    <text evidence="1">The sequence shown here is derived from an EMBL/GenBank/DDBJ whole genome shotgun (WGS) entry which is preliminary data.</text>
</comment>